<feature type="transmembrane region" description="Helical" evidence="1">
    <location>
        <begin position="52"/>
        <end position="74"/>
    </location>
</feature>
<evidence type="ECO:0000313" key="2">
    <source>
        <dbReference type="EMBL" id="RXK87078.1"/>
    </source>
</evidence>
<dbReference type="InterPro" id="IPR025238">
    <property type="entry name" value="DUF4184"/>
</dbReference>
<dbReference type="OrthoDB" id="8481923at2"/>
<accession>A0A4Q1DDM6</accession>
<dbReference type="EMBL" id="SDHZ01000001">
    <property type="protein sequence ID" value="RXK87078.1"/>
    <property type="molecule type" value="Genomic_DNA"/>
</dbReference>
<proteinExistence type="predicted"/>
<protein>
    <submittedName>
        <fullName evidence="2">DUF4184 family protein</fullName>
    </submittedName>
</protein>
<feature type="transmembrane region" description="Helical" evidence="1">
    <location>
        <begin position="190"/>
        <end position="212"/>
    </location>
</feature>
<evidence type="ECO:0000256" key="1">
    <source>
        <dbReference type="SAM" id="Phobius"/>
    </source>
</evidence>
<feature type="transmembrane region" description="Helical" evidence="1">
    <location>
        <begin position="105"/>
        <end position="123"/>
    </location>
</feature>
<dbReference type="RefSeq" id="WP_129002828.1">
    <property type="nucleotide sequence ID" value="NZ_SDHZ01000001.1"/>
</dbReference>
<feature type="transmembrane region" description="Helical" evidence="1">
    <location>
        <begin position="130"/>
        <end position="149"/>
    </location>
</feature>
<feature type="transmembrane region" description="Helical" evidence="1">
    <location>
        <begin position="161"/>
        <end position="178"/>
    </location>
</feature>
<sequence length="243" mass="27587">MPFTFSHPAIVLPLGYLSRRYISITGLIIGSMAPDFEYFMRMRVHSRFSHTLPGLFLFDLPLGILLAFLFHTIVRNQLIGHLPYFLQSRFTVFEPFDWHQRFRKAWPVVALSIIAGAASHVLWDAFTHETGYFVSIFPVLSSSIEVSGIRLPVLKVLQHGSSFIGMLVIVFTILKMPATVQNKRIVSARYWIAIILLTLLIVVLRFSGGIHYNEYGNMVVTLISAFLISLVLISAITRKSRFA</sequence>
<keyword evidence="1" id="KW-0472">Membrane</keyword>
<comment type="caution">
    <text evidence="2">The sequence shown here is derived from an EMBL/GenBank/DDBJ whole genome shotgun (WGS) entry which is preliminary data.</text>
</comment>
<feature type="transmembrane region" description="Helical" evidence="1">
    <location>
        <begin position="218"/>
        <end position="237"/>
    </location>
</feature>
<organism evidence="2 3">
    <name type="scientific">Filimonas effusa</name>
    <dbReference type="NCBI Taxonomy" id="2508721"/>
    <lineage>
        <taxon>Bacteria</taxon>
        <taxon>Pseudomonadati</taxon>
        <taxon>Bacteroidota</taxon>
        <taxon>Chitinophagia</taxon>
        <taxon>Chitinophagales</taxon>
        <taxon>Chitinophagaceae</taxon>
        <taxon>Filimonas</taxon>
    </lineage>
</organism>
<feature type="transmembrane region" description="Helical" evidence="1">
    <location>
        <begin position="20"/>
        <end position="40"/>
    </location>
</feature>
<reference evidence="2 3" key="1">
    <citation type="submission" date="2019-01" db="EMBL/GenBank/DDBJ databases">
        <title>Filimonas sp. strain TTM-71.</title>
        <authorList>
            <person name="Chen W.-M."/>
        </authorList>
    </citation>
    <scope>NUCLEOTIDE SEQUENCE [LARGE SCALE GENOMIC DNA]</scope>
    <source>
        <strain evidence="2 3">TTM-71</strain>
    </source>
</reference>
<dbReference type="AlphaFoldDB" id="A0A4Q1DDM6"/>
<keyword evidence="1" id="KW-0812">Transmembrane</keyword>
<evidence type="ECO:0000313" key="3">
    <source>
        <dbReference type="Proteomes" id="UP000290545"/>
    </source>
</evidence>
<keyword evidence="1" id="KW-1133">Transmembrane helix</keyword>
<dbReference type="Proteomes" id="UP000290545">
    <property type="component" value="Unassembled WGS sequence"/>
</dbReference>
<gene>
    <name evidence="2" type="ORF">ESB13_09915</name>
</gene>
<dbReference type="Pfam" id="PF13803">
    <property type="entry name" value="DUF4184"/>
    <property type="match status" value="1"/>
</dbReference>
<name>A0A4Q1DDM6_9BACT</name>
<keyword evidence="3" id="KW-1185">Reference proteome</keyword>